<evidence type="ECO:0000256" key="6">
    <source>
        <dbReference type="ARBA" id="ARBA00023163"/>
    </source>
</evidence>
<feature type="region of interest" description="Disordered" evidence="9">
    <location>
        <begin position="941"/>
        <end position="984"/>
    </location>
</feature>
<organism evidence="11">
    <name type="scientific">Phallusia mammillata</name>
    <dbReference type="NCBI Taxonomy" id="59560"/>
    <lineage>
        <taxon>Eukaryota</taxon>
        <taxon>Metazoa</taxon>
        <taxon>Chordata</taxon>
        <taxon>Tunicata</taxon>
        <taxon>Ascidiacea</taxon>
        <taxon>Phlebobranchia</taxon>
        <taxon>Ascidiidae</taxon>
        <taxon>Phallusia</taxon>
    </lineage>
</organism>
<name>A0A6F9DIU2_9ASCI</name>
<feature type="compositionally biased region" description="Polar residues" evidence="9">
    <location>
        <begin position="490"/>
        <end position="499"/>
    </location>
</feature>
<proteinExistence type="evidence at transcript level"/>
<feature type="compositionally biased region" description="Polar residues" evidence="9">
    <location>
        <begin position="1295"/>
        <end position="1312"/>
    </location>
</feature>
<dbReference type="InterPro" id="IPR035979">
    <property type="entry name" value="RBD_domain_sf"/>
</dbReference>
<keyword evidence="6" id="KW-0804">Transcription</keyword>
<feature type="compositionally biased region" description="Low complexity" evidence="9">
    <location>
        <begin position="1095"/>
        <end position="1119"/>
    </location>
</feature>
<feature type="compositionally biased region" description="Low complexity" evidence="9">
    <location>
        <begin position="1451"/>
        <end position="1462"/>
    </location>
</feature>
<sequence>MTALGVSQDYPDLDELLDIGDASDAVQPPNSCSAGSFQSNDCIEVLDWYSDTSEIAHKQYGSQIEFEKDKKENEAGLLEALQKSMDMECDTVSDLVSLSSSLDHPPLPLSSSSSLQVPSSCFALPQSSSSYSPLGGSVSMSPSTGDNLSLTSVVSSATEVSLDDMEESDESMLKQLLLSRTNIIYPREVDSNNNCMLDHVAVNVVPKASDSNGEDKRRKKKTAKKQSITKKPFTELLKHFESTNPDSASKTAKANSTRVVNASRYQKQYGSAPVSRLPSPVEDDSGNAAKSKSTKATKRMPVATRSSGRRQTIDVTLPLKKSLSAANKGNTQGPEKMIVAADADSLLDILENKSPSDWKAQSGIDCSSIKSRMLIDKRRSTVLIDPLPHKRQKIGTDGKMIDEESSTNTDKAQPADRQCTEKPSAEHDYCHKETPQPESSDLLSAVLEASGLSSNSDAIQNAGDDIGVKSNKVLKWQDYLQRVRLGIRSAPNSPTSSPKMQRGSARGPNNFMVLNNPGVVRTTARPVTRLVEPIVAAKVPKQKTNLQLQEFEEYIAKLQNNTNVTATVQPSLVSSNPPSVSISTNVGSQKAGVAKDEAILLKPRAPPKRSKQVTVPNIASKSFVKISSGGVVHTAAVSSAHPSSSTPLVMIQIPKAGSTGSVVTLGSHVYTPATSAKYVSAVAAPSTTPVPATVQDLLKDPRVSHKPKPTTGVNVVKPISKVKWNADGSTPVSSTVLKPVTASQISIAGQASKTTASSGPTFKLVTSNKGGLETKSLILSGVSGKLKEILTLLAQQQQQQGSTSTSTDNSQQQQKTLQQLLTAVSNLKNATTTHQTTSTATTKPVTSSTAQNTINNATTVMPEAAKIAESRKSVPSPLSLIHEIKQNLSKKTESAVSVKSVSKTKPQYVYTVPASSTVKLAKVPENAMMTTGGGVLSLANRRASAESTDNTFKKTVTRRHSTQERVSKSQNSENRRQNVHESNQITVFVDQVDKQSSKAKSSQALDDTYMLDSDLLGIDEATNEIPTQDGNLSEMDLLACKDLPLHASEPFVESKTNFLSLNAQTPRVFYTDPNAAPVPLIHIKPGKSSEKEQTKTTLTSKSATKETTSSSSTLAAVAKDSNSNETNDICNVNEEVGVKEQEVLQKMKKVPLRRSMAASEMLEDFDVNEVLHQLPVSSSEQPDVLDLRTDATIDEVAIQETVECAEESDSEQHQPMLFNKLPAYLYSGKVLSSGTTTSSCSGDFPNDSAVKGLKDLNHDPLIGSLEKHSDFEELHYNKLPHYLRGGKAFPGMAKSLSSRRSSGNLATSSGSLDNYPVLKRTPEGALVNTRELFYSRLPSYLSAGRYHVVDTVTEPPPPEDDTVTPETMWKQDQEEKRKKREKKKKRKKKRKKQSKKKDKQLEKDRLLYSKLPHYFLAGRRSLVPDRRASEQSYSSSLSDSSGSEDQEAHTSYRSRAYRQSYSPKRDRSASQSSWSSRSPSRSPDRSWRTQRYKVTERSPARHVSYSSSDSDYPTSRTKSTRKRRRSPYSSDSDWEGKRRKRLDDKNRELKNKAIQERRVMYVGGIDDDVTKIDLRRRFEKFGTIEEISLHFRRDRDSYAFVTFRFTCDTFEAIEKGNSDVTQVKYTLCFGGRREFCQVEYADLDEAPESNQQRTDEDDFDTLLKKAMRR</sequence>
<dbReference type="InterPro" id="IPR000504">
    <property type="entry name" value="RRM_dom"/>
</dbReference>
<feature type="region of interest" description="Disordered" evidence="9">
    <location>
        <begin position="208"/>
        <end position="311"/>
    </location>
</feature>
<feature type="compositionally biased region" description="Low complexity" evidence="9">
    <location>
        <begin position="831"/>
        <end position="849"/>
    </location>
</feature>
<dbReference type="GO" id="GO:0003712">
    <property type="term" value="F:transcription coregulator activity"/>
    <property type="evidence" value="ECO:0007669"/>
    <property type="project" value="InterPro"/>
</dbReference>
<dbReference type="InterPro" id="IPR034605">
    <property type="entry name" value="PGC-1"/>
</dbReference>
<evidence type="ECO:0000256" key="3">
    <source>
        <dbReference type="ARBA" id="ARBA00022884"/>
    </source>
</evidence>
<dbReference type="GO" id="GO:0045944">
    <property type="term" value="P:positive regulation of transcription by RNA polymerase II"/>
    <property type="evidence" value="ECO:0007669"/>
    <property type="project" value="TreeGrafter"/>
</dbReference>
<feature type="compositionally biased region" description="Basic and acidic residues" evidence="9">
    <location>
        <begin position="1482"/>
        <end position="1499"/>
    </location>
</feature>
<dbReference type="GO" id="GO:0005634">
    <property type="term" value="C:nucleus"/>
    <property type="evidence" value="ECO:0007669"/>
    <property type="project" value="UniProtKB-SubCell"/>
</dbReference>
<dbReference type="Gene3D" id="3.30.70.330">
    <property type="match status" value="1"/>
</dbReference>
<dbReference type="PANTHER" id="PTHR15528:SF11">
    <property type="entry name" value="FI18188P1"/>
    <property type="match status" value="1"/>
</dbReference>
<keyword evidence="3 8" id="KW-0694">RNA-binding</keyword>
<feature type="compositionally biased region" description="Polar residues" evidence="9">
    <location>
        <begin position="945"/>
        <end position="954"/>
    </location>
</feature>
<feature type="compositionally biased region" description="Polar residues" evidence="9">
    <location>
        <begin position="242"/>
        <end position="269"/>
    </location>
</feature>
<evidence type="ECO:0000256" key="9">
    <source>
        <dbReference type="SAM" id="MobiDB-lite"/>
    </source>
</evidence>
<dbReference type="SUPFAM" id="SSF54928">
    <property type="entry name" value="RNA-binding domain, RBD"/>
    <property type="match status" value="1"/>
</dbReference>
<feature type="region of interest" description="Disordered" evidence="9">
    <location>
        <begin position="829"/>
        <end position="850"/>
    </location>
</feature>
<evidence type="ECO:0000256" key="2">
    <source>
        <dbReference type="ARBA" id="ARBA00022553"/>
    </source>
</evidence>
<feature type="region of interest" description="Disordered" evidence="9">
    <location>
        <begin position="1294"/>
        <end position="1317"/>
    </location>
</feature>
<keyword evidence="2" id="KW-0597">Phosphoprotein</keyword>
<accession>A0A6F9DIU2</accession>
<keyword evidence="5" id="KW-0010">Activator</keyword>
<feature type="region of interest" description="Disordered" evidence="9">
    <location>
        <begin position="1351"/>
        <end position="1403"/>
    </location>
</feature>
<dbReference type="SMART" id="SM00360">
    <property type="entry name" value="RRM"/>
    <property type="match status" value="1"/>
</dbReference>
<feature type="compositionally biased region" description="Low complexity" evidence="9">
    <location>
        <begin position="1430"/>
        <end position="1443"/>
    </location>
</feature>
<keyword evidence="4" id="KW-0805">Transcription regulation</keyword>
<feature type="domain" description="RRM" evidence="10">
    <location>
        <begin position="1558"/>
        <end position="1633"/>
    </location>
</feature>
<evidence type="ECO:0000256" key="7">
    <source>
        <dbReference type="ARBA" id="ARBA00023242"/>
    </source>
</evidence>
<comment type="subcellular location">
    <subcellularLocation>
        <location evidence="1">Nucleus</location>
    </subcellularLocation>
</comment>
<evidence type="ECO:0000256" key="5">
    <source>
        <dbReference type="ARBA" id="ARBA00023159"/>
    </source>
</evidence>
<feature type="compositionally biased region" description="Basic and acidic residues" evidence="9">
    <location>
        <begin position="961"/>
        <end position="979"/>
    </location>
</feature>
<dbReference type="InterPro" id="IPR012677">
    <property type="entry name" value="Nucleotide-bd_a/b_plait_sf"/>
</dbReference>
<evidence type="ECO:0000259" key="10">
    <source>
        <dbReference type="PROSITE" id="PS50102"/>
    </source>
</evidence>
<dbReference type="EMBL" id="LR787046">
    <property type="protein sequence ID" value="CAB3262908.1"/>
    <property type="molecule type" value="mRNA"/>
</dbReference>
<feature type="compositionally biased region" description="Low complexity" evidence="9">
    <location>
        <begin position="1469"/>
        <end position="1481"/>
    </location>
</feature>
<feature type="region of interest" description="Disordered" evidence="9">
    <location>
        <begin position="488"/>
        <end position="516"/>
    </location>
</feature>
<evidence type="ECO:0000313" key="11">
    <source>
        <dbReference type="EMBL" id="CAB3262908.1"/>
    </source>
</evidence>
<feature type="region of interest" description="Disordered" evidence="9">
    <location>
        <begin position="391"/>
        <end position="440"/>
    </location>
</feature>
<reference evidence="11" key="1">
    <citation type="submission" date="2020-04" db="EMBL/GenBank/DDBJ databases">
        <authorList>
            <person name="Neveu A P."/>
        </authorList>
    </citation>
    <scope>NUCLEOTIDE SEQUENCE</scope>
    <source>
        <tissue evidence="11">Whole embryo</tissue>
    </source>
</reference>
<feature type="compositionally biased region" description="Basic and acidic residues" evidence="9">
    <location>
        <begin position="232"/>
        <end position="241"/>
    </location>
</feature>
<evidence type="ECO:0000256" key="4">
    <source>
        <dbReference type="ARBA" id="ARBA00023015"/>
    </source>
</evidence>
<feature type="compositionally biased region" description="Basic residues" evidence="9">
    <location>
        <begin position="217"/>
        <end position="228"/>
    </location>
</feature>
<keyword evidence="7" id="KW-0539">Nucleus</keyword>
<feature type="compositionally biased region" description="Basic residues" evidence="9">
    <location>
        <begin position="1377"/>
        <end position="1398"/>
    </location>
</feature>
<feature type="compositionally biased region" description="Low complexity" evidence="9">
    <location>
        <begin position="1504"/>
        <end position="1517"/>
    </location>
</feature>
<dbReference type="GO" id="GO:0003723">
    <property type="term" value="F:RNA binding"/>
    <property type="evidence" value="ECO:0007669"/>
    <property type="project" value="UniProtKB-UniRule"/>
</dbReference>
<protein>
    <submittedName>
        <fullName evidence="11">Uncharacterized protein LOC100184997</fullName>
    </submittedName>
</protein>
<feature type="region of interest" description="Disordered" evidence="9">
    <location>
        <begin position="1085"/>
        <end position="1128"/>
    </location>
</feature>
<dbReference type="PROSITE" id="PS50102">
    <property type="entry name" value="RRM"/>
    <property type="match status" value="1"/>
</dbReference>
<dbReference type="Pfam" id="PF00076">
    <property type="entry name" value="RRM_1"/>
    <property type="match status" value="1"/>
</dbReference>
<evidence type="ECO:0000256" key="8">
    <source>
        <dbReference type="PROSITE-ProRule" id="PRU00176"/>
    </source>
</evidence>
<gene>
    <name evidence="11" type="primary">LOC100184997</name>
</gene>
<feature type="region of interest" description="Disordered" evidence="9">
    <location>
        <begin position="1426"/>
        <end position="1539"/>
    </location>
</feature>
<evidence type="ECO:0000256" key="1">
    <source>
        <dbReference type="ARBA" id="ARBA00004123"/>
    </source>
</evidence>
<dbReference type="PANTHER" id="PTHR15528">
    <property type="entry name" value="PEROXISOME PROLIFERATOR ACTIVATED RECEPTOR GAMMA COACTIVATOR 1 PGC-1 -RELATED"/>
    <property type="match status" value="1"/>
</dbReference>
<feature type="compositionally biased region" description="Basic and acidic residues" evidence="9">
    <location>
        <begin position="418"/>
        <end position="435"/>
    </location>
</feature>